<comment type="caution">
    <text evidence="2">The sequence shown here is derived from an EMBL/GenBank/DDBJ whole genome shotgun (WGS) entry which is preliminary data.</text>
</comment>
<reference evidence="2" key="1">
    <citation type="submission" date="2022-08" db="EMBL/GenBank/DDBJ databases">
        <title>A Global Phylogenomic Analysis of the Shiitake Genus Lentinula.</title>
        <authorList>
            <consortium name="DOE Joint Genome Institute"/>
            <person name="Sierra-Patev S."/>
            <person name="Min B."/>
            <person name="Naranjo-Ortiz M."/>
            <person name="Looney B."/>
            <person name="Konkel Z."/>
            <person name="Slot J.C."/>
            <person name="Sakamoto Y."/>
            <person name="Steenwyk J.L."/>
            <person name="Rokas A."/>
            <person name="Carro J."/>
            <person name="Camarero S."/>
            <person name="Ferreira P."/>
            <person name="Molpeceres G."/>
            <person name="Ruiz-Duenas F.J."/>
            <person name="Serrano A."/>
            <person name="Henrissat B."/>
            <person name="Drula E."/>
            <person name="Hughes K.W."/>
            <person name="Mata J.L."/>
            <person name="Ishikawa N.K."/>
            <person name="Vargas-Isla R."/>
            <person name="Ushijima S."/>
            <person name="Smith C.A."/>
            <person name="Ahrendt S."/>
            <person name="Andreopoulos W."/>
            <person name="He G."/>
            <person name="Labutti K."/>
            <person name="Lipzen A."/>
            <person name="Ng V."/>
            <person name="Riley R."/>
            <person name="Sandor L."/>
            <person name="Barry K."/>
            <person name="Martinez A.T."/>
            <person name="Xiao Y."/>
            <person name="Gibbons J.G."/>
            <person name="Terashima K."/>
            <person name="Grigoriev I.V."/>
            <person name="Hibbett D.S."/>
        </authorList>
    </citation>
    <scope>NUCLEOTIDE SEQUENCE</scope>
    <source>
        <strain evidence="2">JLM2183</strain>
    </source>
</reference>
<evidence type="ECO:0000313" key="3">
    <source>
        <dbReference type="Proteomes" id="UP001150266"/>
    </source>
</evidence>
<proteinExistence type="predicted"/>
<feature type="compositionally biased region" description="Low complexity" evidence="1">
    <location>
        <begin position="115"/>
        <end position="132"/>
    </location>
</feature>
<organism evidence="2 3">
    <name type="scientific">Lentinula aciculospora</name>
    <dbReference type="NCBI Taxonomy" id="153920"/>
    <lineage>
        <taxon>Eukaryota</taxon>
        <taxon>Fungi</taxon>
        <taxon>Dikarya</taxon>
        <taxon>Basidiomycota</taxon>
        <taxon>Agaricomycotina</taxon>
        <taxon>Agaricomycetes</taxon>
        <taxon>Agaricomycetidae</taxon>
        <taxon>Agaricales</taxon>
        <taxon>Marasmiineae</taxon>
        <taxon>Omphalotaceae</taxon>
        <taxon>Lentinula</taxon>
    </lineage>
</organism>
<dbReference type="AlphaFoldDB" id="A0A9W9A0E5"/>
<protein>
    <submittedName>
        <fullName evidence="2">Uncharacterized protein</fullName>
    </submittedName>
</protein>
<accession>A0A9W9A0E5</accession>
<feature type="compositionally biased region" description="Basic and acidic residues" evidence="1">
    <location>
        <begin position="170"/>
        <end position="180"/>
    </location>
</feature>
<sequence length="429" mass="47368">MMMAKRFLLLCSPLGRKENSSLLRTTIQPWCADRLDELFEIDDSAYTLMKRHIRRIEIEVQEFGEAQAKESTRLKAGEDGKGKSKAKDTPPASPSSRRETYKQSSSKVKLNNEPLTRADSSRTLSTSSSTARPKPISVSPSLSVQADPHDLFNDDISVEYASPKKKKITKAKEEITKDTPKANPQHIYNVDLDDAEAPPAPQPAIPKSKSKPALVNSQPKSSSSEWEELAAQSKSTDKGKDISSERPKSNPSSRTDEEISLTVKKEKTSKPSSSTAPTKDTKLLPRIDAIAASQPTAIFTQNTDASAQSQDQSQTQTQTQTATSADPEPRFKIKIWGPGRQNGEFMTRKRHTVRKVLAGACKNFGVDPSQAKLQQVFELPDEFTGQIVSHHYDCDNDETVGQAGIGPESTLRVRVDGEEEDEYEEGNSY</sequence>
<gene>
    <name evidence="2" type="ORF">J3R30DRAFT_1093777</name>
</gene>
<evidence type="ECO:0000256" key="1">
    <source>
        <dbReference type="SAM" id="MobiDB-lite"/>
    </source>
</evidence>
<feature type="compositionally biased region" description="Polar residues" evidence="1">
    <location>
        <begin position="293"/>
        <end position="302"/>
    </location>
</feature>
<dbReference type="EMBL" id="JAOTPV010000022">
    <property type="protein sequence ID" value="KAJ4471552.1"/>
    <property type="molecule type" value="Genomic_DNA"/>
</dbReference>
<evidence type="ECO:0000313" key="2">
    <source>
        <dbReference type="EMBL" id="KAJ4471552.1"/>
    </source>
</evidence>
<feature type="compositionally biased region" description="Polar residues" evidence="1">
    <location>
        <begin position="215"/>
        <end position="224"/>
    </location>
</feature>
<feature type="compositionally biased region" description="Acidic residues" evidence="1">
    <location>
        <begin position="417"/>
        <end position="429"/>
    </location>
</feature>
<feature type="compositionally biased region" description="Basic and acidic residues" evidence="1">
    <location>
        <begin position="235"/>
        <end position="248"/>
    </location>
</feature>
<feature type="compositionally biased region" description="Basic and acidic residues" evidence="1">
    <location>
        <begin position="69"/>
        <end position="88"/>
    </location>
</feature>
<name>A0A9W9A0E5_9AGAR</name>
<dbReference type="Proteomes" id="UP001150266">
    <property type="component" value="Unassembled WGS sequence"/>
</dbReference>
<feature type="region of interest" description="Disordered" evidence="1">
    <location>
        <begin position="69"/>
        <end position="346"/>
    </location>
</feature>
<dbReference type="OrthoDB" id="3262817at2759"/>
<keyword evidence="3" id="KW-1185">Reference proteome</keyword>
<feature type="compositionally biased region" description="Low complexity" evidence="1">
    <location>
        <begin position="303"/>
        <end position="326"/>
    </location>
</feature>
<feature type="region of interest" description="Disordered" evidence="1">
    <location>
        <begin position="398"/>
        <end position="429"/>
    </location>
</feature>